<proteinExistence type="predicted"/>
<organism evidence="1 2">
    <name type="scientific">Steinernema hermaphroditum</name>
    <dbReference type="NCBI Taxonomy" id="289476"/>
    <lineage>
        <taxon>Eukaryota</taxon>
        <taxon>Metazoa</taxon>
        <taxon>Ecdysozoa</taxon>
        <taxon>Nematoda</taxon>
        <taxon>Chromadorea</taxon>
        <taxon>Rhabditida</taxon>
        <taxon>Tylenchina</taxon>
        <taxon>Panagrolaimomorpha</taxon>
        <taxon>Strongyloidoidea</taxon>
        <taxon>Steinernematidae</taxon>
        <taxon>Steinernema</taxon>
    </lineage>
</organism>
<dbReference type="Proteomes" id="UP001175271">
    <property type="component" value="Unassembled WGS sequence"/>
</dbReference>
<comment type="caution">
    <text evidence="1">The sequence shown here is derived from an EMBL/GenBank/DDBJ whole genome shotgun (WGS) entry which is preliminary data.</text>
</comment>
<dbReference type="EMBL" id="JAUCMV010000005">
    <property type="protein sequence ID" value="KAK0399651.1"/>
    <property type="molecule type" value="Genomic_DNA"/>
</dbReference>
<dbReference type="AlphaFoldDB" id="A0AA39H5M0"/>
<accession>A0AA39H5M0</accession>
<evidence type="ECO:0000313" key="1">
    <source>
        <dbReference type="EMBL" id="KAK0399651.1"/>
    </source>
</evidence>
<sequence length="146" mass="16434">MKLFNVHKETDSIFKLVSANASQTGCDASYRATQTDRARMDHDRRADDYHHLLGAVHPAQQGVYRHLARKESPKSPPSSDATMYVNNRFRQCINARGTSEEHQEPRLKLSTQLAFKCPPSGVVSLDHRSGPPSADRGRSFCCCFSW</sequence>
<keyword evidence="2" id="KW-1185">Reference proteome</keyword>
<name>A0AA39H5M0_9BILA</name>
<reference evidence="1" key="1">
    <citation type="submission" date="2023-06" db="EMBL/GenBank/DDBJ databases">
        <title>Genomic analysis of the entomopathogenic nematode Steinernema hermaphroditum.</title>
        <authorList>
            <person name="Schwarz E.M."/>
            <person name="Heppert J.K."/>
            <person name="Baniya A."/>
            <person name="Schwartz H.T."/>
            <person name="Tan C.-H."/>
            <person name="Antoshechkin I."/>
            <person name="Sternberg P.W."/>
            <person name="Goodrich-Blair H."/>
            <person name="Dillman A.R."/>
        </authorList>
    </citation>
    <scope>NUCLEOTIDE SEQUENCE</scope>
    <source>
        <strain evidence="1">PS9179</strain>
        <tissue evidence="1">Whole animal</tissue>
    </source>
</reference>
<gene>
    <name evidence="1" type="ORF">QR680_003145</name>
</gene>
<evidence type="ECO:0000313" key="2">
    <source>
        <dbReference type="Proteomes" id="UP001175271"/>
    </source>
</evidence>
<protein>
    <submittedName>
        <fullName evidence="1">Uncharacterized protein</fullName>
    </submittedName>
</protein>